<gene>
    <name evidence="1" type="ORF">T07_14458</name>
</gene>
<sequence>MKICSSKDIFRGPSNFLMGLNHTDRNRGIRALIRMVLLWC</sequence>
<evidence type="ECO:0000313" key="1">
    <source>
        <dbReference type="EMBL" id="KRX11987.1"/>
    </source>
</evidence>
<accession>A0A0V0RBZ6</accession>
<dbReference type="Proteomes" id="UP000054630">
    <property type="component" value="Unassembled WGS sequence"/>
</dbReference>
<reference evidence="1 2" key="1">
    <citation type="submission" date="2015-01" db="EMBL/GenBank/DDBJ databases">
        <title>Evolution of Trichinella species and genotypes.</title>
        <authorList>
            <person name="Korhonen P.K."/>
            <person name="Edoardo P."/>
            <person name="Giuseppe L.R."/>
            <person name="Gasser R.B."/>
        </authorList>
    </citation>
    <scope>NUCLEOTIDE SEQUENCE [LARGE SCALE GENOMIC DNA]</scope>
    <source>
        <strain evidence="1">ISS37</strain>
    </source>
</reference>
<name>A0A0V0RBZ6_9BILA</name>
<proteinExistence type="predicted"/>
<protein>
    <submittedName>
        <fullName evidence="1">Uncharacterized protein</fullName>
    </submittedName>
</protein>
<dbReference type="EMBL" id="JYDL01000995">
    <property type="protein sequence ID" value="KRX11987.1"/>
    <property type="molecule type" value="Genomic_DNA"/>
</dbReference>
<keyword evidence="2" id="KW-1185">Reference proteome</keyword>
<evidence type="ECO:0000313" key="2">
    <source>
        <dbReference type="Proteomes" id="UP000054630"/>
    </source>
</evidence>
<dbReference type="AlphaFoldDB" id="A0A0V0RBZ6"/>
<comment type="caution">
    <text evidence="1">The sequence shown here is derived from an EMBL/GenBank/DDBJ whole genome shotgun (WGS) entry which is preliminary data.</text>
</comment>
<organism evidence="1 2">
    <name type="scientific">Trichinella nelsoni</name>
    <dbReference type="NCBI Taxonomy" id="6336"/>
    <lineage>
        <taxon>Eukaryota</taxon>
        <taxon>Metazoa</taxon>
        <taxon>Ecdysozoa</taxon>
        <taxon>Nematoda</taxon>
        <taxon>Enoplea</taxon>
        <taxon>Dorylaimia</taxon>
        <taxon>Trichinellida</taxon>
        <taxon>Trichinellidae</taxon>
        <taxon>Trichinella</taxon>
    </lineage>
</organism>